<evidence type="ECO:0000256" key="10">
    <source>
        <dbReference type="ARBA" id="ARBA00048975"/>
    </source>
</evidence>
<comment type="pathway">
    <text evidence="11">Bacterial outer membrane biogenesis; LPS lipid A biosynthesis.</text>
</comment>
<dbReference type="GO" id="GO:0008915">
    <property type="term" value="F:lipid-A-disaccharide synthase activity"/>
    <property type="evidence" value="ECO:0007669"/>
    <property type="project" value="UniProtKB-UniRule"/>
</dbReference>
<dbReference type="GO" id="GO:0009245">
    <property type="term" value="P:lipid A biosynthetic process"/>
    <property type="evidence" value="ECO:0007669"/>
    <property type="project" value="UniProtKB-UniRule"/>
</dbReference>
<reference evidence="12 13" key="1">
    <citation type="submission" date="2017-04" db="EMBL/GenBank/DDBJ databases">
        <title>High diversity of culturable Acinetobacter species in natural soil and water ecosystems.</title>
        <authorList>
            <person name="Nemec A."/>
            <person name="Radolfova-Krizova L."/>
        </authorList>
    </citation>
    <scope>NUCLEOTIDE SEQUENCE [LARGE SCALE GENOMIC DNA]</scope>
    <source>
        <strain evidence="12 13">ANC 4999</strain>
    </source>
</reference>
<keyword evidence="13" id="KW-1185">Reference proteome</keyword>
<evidence type="ECO:0000256" key="3">
    <source>
        <dbReference type="ARBA" id="ARBA00012687"/>
    </source>
</evidence>
<keyword evidence="6 11" id="KW-0441">Lipid A biosynthesis</keyword>
<dbReference type="GO" id="GO:0005543">
    <property type="term" value="F:phospholipid binding"/>
    <property type="evidence" value="ECO:0007669"/>
    <property type="project" value="TreeGrafter"/>
</dbReference>
<comment type="similarity">
    <text evidence="2 11">Belongs to the LpxB family.</text>
</comment>
<dbReference type="EC" id="2.4.1.182" evidence="3 11"/>
<dbReference type="GO" id="GO:0016020">
    <property type="term" value="C:membrane"/>
    <property type="evidence" value="ECO:0007669"/>
    <property type="project" value="GOC"/>
</dbReference>
<dbReference type="NCBIfam" id="TIGR00215">
    <property type="entry name" value="lpxB"/>
    <property type="match status" value="1"/>
</dbReference>
<evidence type="ECO:0000256" key="6">
    <source>
        <dbReference type="ARBA" id="ARBA00022556"/>
    </source>
</evidence>
<keyword evidence="8 11" id="KW-0808">Transferase</keyword>
<dbReference type="Proteomes" id="UP000242765">
    <property type="component" value="Unassembled WGS sequence"/>
</dbReference>
<dbReference type="UniPathway" id="UPA00973"/>
<sequence length="390" mass="43475">MQNRKLKIGMVVGEVSGDTLGAKLIRSFREQGIEVEFEGIGGPQMIAEGFISYYPMDILSVMGIVEVLKDIKKLFAVRDGLVEKWTANPVDIFIGIDAPDFNLRLAKSIKQNHLPIKTVQYVSPSVWAWRQGRVHGIKASIDLVLCLFPFEKSFYQRFAVPAAFVGHPLASQLPLQNPVHDAKLELGLDVNQKHIALLPGSRRGEVERLGPLVLDAAAIIHKKYPEYEFLIPAINDARKLQIEDLLKQCPASLVAKIRLMENSDKESKIGRQVMNAANIVALASGTATLEAMLLHRPMVTFYQLNWLTYIIAKLLVKIQYYSLPNIIAGKKVIQELIQSDATPEKLAAEIEKLMNIETSQIQVMQLITMHKKLLAGNSEDPVQAILGLVQ</sequence>
<keyword evidence="9 11" id="KW-0443">Lipid metabolism</keyword>
<dbReference type="HAMAP" id="MF_00392">
    <property type="entry name" value="LpxB"/>
    <property type="match status" value="1"/>
</dbReference>
<evidence type="ECO:0000256" key="1">
    <source>
        <dbReference type="ARBA" id="ARBA00002056"/>
    </source>
</evidence>
<dbReference type="SUPFAM" id="SSF53756">
    <property type="entry name" value="UDP-Glycosyltransferase/glycogen phosphorylase"/>
    <property type="match status" value="1"/>
</dbReference>
<dbReference type="AlphaFoldDB" id="A0A1Y3CHP9"/>
<dbReference type="OrthoDB" id="9801642at2"/>
<dbReference type="STRING" id="1977882.B9T28_10050"/>
<evidence type="ECO:0000256" key="4">
    <source>
        <dbReference type="ARBA" id="ARBA00020902"/>
    </source>
</evidence>
<organism evidence="12 13">
    <name type="scientific">Acinetobacter silvestris</name>
    <dbReference type="NCBI Taxonomy" id="1977882"/>
    <lineage>
        <taxon>Bacteria</taxon>
        <taxon>Pseudomonadati</taxon>
        <taxon>Pseudomonadota</taxon>
        <taxon>Gammaproteobacteria</taxon>
        <taxon>Moraxellales</taxon>
        <taxon>Moraxellaceae</taxon>
        <taxon>Acinetobacter</taxon>
    </lineage>
</organism>
<proteinExistence type="inferred from homology"/>
<protein>
    <recommendedName>
        <fullName evidence="4 11">Lipid-A-disaccharide synthase</fullName>
        <ecNumber evidence="3 11">2.4.1.182</ecNumber>
    </recommendedName>
</protein>
<evidence type="ECO:0000256" key="11">
    <source>
        <dbReference type="HAMAP-Rule" id="MF_00392"/>
    </source>
</evidence>
<name>A0A1Y3CHP9_9GAMM</name>
<dbReference type="InterPro" id="IPR003835">
    <property type="entry name" value="Glyco_trans_19"/>
</dbReference>
<keyword evidence="7 11" id="KW-0328">Glycosyltransferase</keyword>
<keyword evidence="5 11" id="KW-0444">Lipid biosynthesis</keyword>
<dbReference type="Pfam" id="PF02684">
    <property type="entry name" value="LpxB"/>
    <property type="match status" value="1"/>
</dbReference>
<dbReference type="PANTHER" id="PTHR30372">
    <property type="entry name" value="LIPID-A-DISACCHARIDE SYNTHASE"/>
    <property type="match status" value="1"/>
</dbReference>
<gene>
    <name evidence="11" type="primary">lpxB</name>
    <name evidence="12" type="ORF">B9T28_10050</name>
</gene>
<comment type="function">
    <text evidence="1 11">Condensation of UDP-2,3-diacylglucosamine and 2,3-diacylglucosamine-1-phosphate to form lipid A disaccharide, a precursor of lipid A, a phosphorylated glycolipid that anchors the lipopolysaccharide to the outer membrane of the cell.</text>
</comment>
<evidence type="ECO:0000256" key="9">
    <source>
        <dbReference type="ARBA" id="ARBA00023098"/>
    </source>
</evidence>
<comment type="catalytic activity">
    <reaction evidence="10 11">
        <text>a lipid X + a UDP-2-N,3-O-bis[(3R)-3-hydroxyacyl]-alpha-D-glucosamine = a lipid A disaccharide + UDP + H(+)</text>
        <dbReference type="Rhea" id="RHEA:67828"/>
        <dbReference type="ChEBI" id="CHEBI:15378"/>
        <dbReference type="ChEBI" id="CHEBI:58223"/>
        <dbReference type="ChEBI" id="CHEBI:137748"/>
        <dbReference type="ChEBI" id="CHEBI:176338"/>
        <dbReference type="ChEBI" id="CHEBI:176343"/>
        <dbReference type="EC" id="2.4.1.182"/>
    </reaction>
</comment>
<evidence type="ECO:0000256" key="8">
    <source>
        <dbReference type="ARBA" id="ARBA00022679"/>
    </source>
</evidence>
<accession>A0A1Y3CHP9</accession>
<evidence type="ECO:0000313" key="13">
    <source>
        <dbReference type="Proteomes" id="UP000242765"/>
    </source>
</evidence>
<comment type="caution">
    <text evidence="12">The sequence shown here is derived from an EMBL/GenBank/DDBJ whole genome shotgun (WGS) entry which is preliminary data.</text>
</comment>
<evidence type="ECO:0000256" key="5">
    <source>
        <dbReference type="ARBA" id="ARBA00022516"/>
    </source>
</evidence>
<dbReference type="RefSeq" id="WP_086203843.1">
    <property type="nucleotide sequence ID" value="NZ_NEGB01000005.1"/>
</dbReference>
<evidence type="ECO:0000256" key="7">
    <source>
        <dbReference type="ARBA" id="ARBA00022676"/>
    </source>
</evidence>
<dbReference type="PANTHER" id="PTHR30372:SF4">
    <property type="entry name" value="LIPID-A-DISACCHARIDE SYNTHASE, MITOCHONDRIAL-RELATED"/>
    <property type="match status" value="1"/>
</dbReference>
<evidence type="ECO:0000313" key="12">
    <source>
        <dbReference type="EMBL" id="OTG65124.1"/>
    </source>
</evidence>
<dbReference type="EMBL" id="NEGB01000005">
    <property type="protein sequence ID" value="OTG65124.1"/>
    <property type="molecule type" value="Genomic_DNA"/>
</dbReference>
<evidence type="ECO:0000256" key="2">
    <source>
        <dbReference type="ARBA" id="ARBA00007868"/>
    </source>
</evidence>